<organism evidence="7 8">
    <name type="scientific">Coptis chinensis</name>
    <dbReference type="NCBI Taxonomy" id="261450"/>
    <lineage>
        <taxon>Eukaryota</taxon>
        <taxon>Viridiplantae</taxon>
        <taxon>Streptophyta</taxon>
        <taxon>Embryophyta</taxon>
        <taxon>Tracheophyta</taxon>
        <taxon>Spermatophyta</taxon>
        <taxon>Magnoliopsida</taxon>
        <taxon>Ranunculales</taxon>
        <taxon>Ranunculaceae</taxon>
        <taxon>Coptidoideae</taxon>
        <taxon>Coptis</taxon>
    </lineage>
</organism>
<evidence type="ECO:0000256" key="1">
    <source>
        <dbReference type="ARBA" id="ARBA00004613"/>
    </source>
</evidence>
<dbReference type="GO" id="GO:0016787">
    <property type="term" value="F:hydrolase activity"/>
    <property type="evidence" value="ECO:0007669"/>
    <property type="project" value="UniProtKB-KW"/>
</dbReference>
<dbReference type="InterPro" id="IPR056304">
    <property type="entry name" value="Lip-like_C"/>
</dbReference>
<comment type="caution">
    <text evidence="7">The sequence shown here is derived from an EMBL/GenBank/DDBJ whole genome shotgun (WGS) entry which is preliminary data.</text>
</comment>
<dbReference type="EMBL" id="JADFTS010000002">
    <property type="protein sequence ID" value="KAF9622297.1"/>
    <property type="molecule type" value="Genomic_DNA"/>
</dbReference>
<evidence type="ECO:0000259" key="6">
    <source>
        <dbReference type="Pfam" id="PF24708"/>
    </source>
</evidence>
<evidence type="ECO:0000313" key="8">
    <source>
        <dbReference type="Proteomes" id="UP000631114"/>
    </source>
</evidence>
<dbReference type="GO" id="GO:0006629">
    <property type="term" value="P:lipid metabolic process"/>
    <property type="evidence" value="ECO:0007669"/>
    <property type="project" value="UniProtKB-KW"/>
</dbReference>
<dbReference type="GO" id="GO:0005576">
    <property type="term" value="C:extracellular region"/>
    <property type="evidence" value="ECO:0007669"/>
    <property type="project" value="UniProtKB-SubCell"/>
</dbReference>
<dbReference type="PANTHER" id="PTHR34043:SF3">
    <property type="entry name" value="ALPHA_BETA-HYDROLASES SUPERFAMILY PROTEIN"/>
    <property type="match status" value="1"/>
</dbReference>
<evidence type="ECO:0000256" key="3">
    <source>
        <dbReference type="ARBA" id="ARBA00022729"/>
    </source>
</evidence>
<dbReference type="Pfam" id="PF24708">
    <property type="entry name" value="Lip_C"/>
    <property type="match status" value="1"/>
</dbReference>
<feature type="domain" description="Lipase-like C-terminal" evidence="6">
    <location>
        <begin position="9"/>
        <end position="49"/>
    </location>
</feature>
<accession>A0A835MAC7</accession>
<dbReference type="PANTHER" id="PTHR34043">
    <property type="entry name" value="ALPHA/BETA-HYDROLASES SUPERFAMILY PROTEIN"/>
    <property type="match status" value="1"/>
</dbReference>
<gene>
    <name evidence="7" type="ORF">IFM89_031100</name>
</gene>
<reference evidence="7 8" key="1">
    <citation type="submission" date="2020-10" db="EMBL/GenBank/DDBJ databases">
        <title>The Coptis chinensis genome and diversification of protoberbering-type alkaloids.</title>
        <authorList>
            <person name="Wang B."/>
            <person name="Shu S."/>
            <person name="Song C."/>
            <person name="Liu Y."/>
        </authorList>
    </citation>
    <scope>NUCLEOTIDE SEQUENCE [LARGE SCALE GENOMIC DNA]</scope>
    <source>
        <strain evidence="7">HL-2020</strain>
        <tissue evidence="7">Leaf</tissue>
    </source>
</reference>
<name>A0A835MAC7_9MAGN</name>
<keyword evidence="3" id="KW-0732">Signal</keyword>
<dbReference type="AlphaFoldDB" id="A0A835MAC7"/>
<evidence type="ECO:0000256" key="5">
    <source>
        <dbReference type="ARBA" id="ARBA00023098"/>
    </source>
</evidence>
<proteinExistence type="predicted"/>
<dbReference type="Gene3D" id="3.40.50.1820">
    <property type="entry name" value="alpha/beta hydrolase"/>
    <property type="match status" value="1"/>
</dbReference>
<protein>
    <recommendedName>
        <fullName evidence="6">Lipase-like C-terminal domain-containing protein</fullName>
    </recommendedName>
</protein>
<keyword evidence="2" id="KW-0964">Secreted</keyword>
<dbReference type="Proteomes" id="UP000631114">
    <property type="component" value="Unassembled WGS sequence"/>
</dbReference>
<evidence type="ECO:0000313" key="7">
    <source>
        <dbReference type="EMBL" id="KAF9622297.1"/>
    </source>
</evidence>
<keyword evidence="8" id="KW-1185">Reference proteome</keyword>
<dbReference type="OrthoDB" id="206848at2759"/>
<dbReference type="InterPro" id="IPR029058">
    <property type="entry name" value="AB_hydrolase_fold"/>
</dbReference>
<evidence type="ECO:0000256" key="4">
    <source>
        <dbReference type="ARBA" id="ARBA00022801"/>
    </source>
</evidence>
<comment type="subcellular location">
    <subcellularLocation>
        <location evidence="1">Secreted</location>
    </subcellularLocation>
</comment>
<keyword evidence="5" id="KW-0443">Lipid metabolism</keyword>
<sequence length="74" mass="8474">MAFVVGSIVFYYLKGGQVDYGEEHSKIFGHSQFGRIYEEGHYPKWDEDHSYSFCWTFCRSPGGQSPSANDVRQG</sequence>
<keyword evidence="4" id="KW-0378">Hydrolase</keyword>
<evidence type="ECO:0000256" key="2">
    <source>
        <dbReference type="ARBA" id="ARBA00022525"/>
    </source>
</evidence>